<dbReference type="InterPro" id="IPR029058">
    <property type="entry name" value="AB_hydrolase_fold"/>
</dbReference>
<evidence type="ECO:0000256" key="3">
    <source>
        <dbReference type="ARBA" id="ARBA00023098"/>
    </source>
</evidence>
<feature type="active site" description="Charge relay system" evidence="5">
    <location>
        <position position="322"/>
    </location>
</feature>
<keyword evidence="3 4" id="KW-0443">Lipid metabolism</keyword>
<dbReference type="Gene3D" id="3.40.50.1820">
    <property type="entry name" value="alpha/beta hydrolase"/>
    <property type="match status" value="1"/>
</dbReference>
<keyword evidence="2 4" id="KW-0442">Lipid degradation</keyword>
<proteinExistence type="inferred from homology"/>
<dbReference type="PANTHER" id="PTHR10272:SF11">
    <property type="entry name" value="PHOSPHOLIPASE-RELATED"/>
    <property type="match status" value="1"/>
</dbReference>
<evidence type="ECO:0000256" key="5">
    <source>
        <dbReference type="PIRSR" id="PIRSR018169-1"/>
    </source>
</evidence>
<dbReference type="PIRSF" id="PIRSF018169">
    <property type="entry name" value="PAF_acetylhydrolase"/>
    <property type="match status" value="1"/>
</dbReference>
<keyword evidence="8" id="KW-1185">Reference proteome</keyword>
<dbReference type="Pfam" id="PF03403">
    <property type="entry name" value="PAF-AH_p_II"/>
    <property type="match status" value="1"/>
</dbReference>
<comment type="similarity">
    <text evidence="4">Belongs to the serine esterase family.</text>
</comment>
<dbReference type="GO" id="GO:0003847">
    <property type="term" value="F:1-alkyl-2-acetylglycerophosphocholine esterase activity"/>
    <property type="evidence" value="ECO:0007669"/>
    <property type="project" value="UniProtKB-UniRule"/>
</dbReference>
<evidence type="ECO:0000256" key="4">
    <source>
        <dbReference type="PIRNR" id="PIRNR018169"/>
    </source>
</evidence>
<keyword evidence="1 4" id="KW-0378">Hydrolase</keyword>
<reference evidence="7 8" key="1">
    <citation type="submission" date="2021-12" db="EMBL/GenBank/DDBJ databases">
        <title>High titer production of polyol ester of fatty acids by Rhodotorula paludigena BS15 towards product separation-free biomass refinery.</title>
        <authorList>
            <person name="Mano J."/>
            <person name="Ono H."/>
            <person name="Tanaka T."/>
            <person name="Naito K."/>
            <person name="Sushida H."/>
            <person name="Ike M."/>
            <person name="Tokuyasu K."/>
            <person name="Kitaoka M."/>
        </authorList>
    </citation>
    <scope>NUCLEOTIDE SEQUENCE [LARGE SCALE GENOMIC DNA]</scope>
    <source>
        <strain evidence="7 8">BS15</strain>
    </source>
</reference>
<feature type="compositionally biased region" description="Low complexity" evidence="6">
    <location>
        <begin position="352"/>
        <end position="370"/>
    </location>
</feature>
<sequence length="532" mass="57041">MGLWSTRLPAPSGPYPVSTSDLELAAPPDLRGRTFSHATLKHTGEPALRLDTVLVTLFYPANPHRRASGQRQPWIERPVSRTADGYARFLGQRPWILRTLFWLVGARITLPVESDAGLAFKARNDPESETRASSDTLVGDDLASDKDQFPLVVFSHGLSGTRTTYSQWCCEIASRGYIVAAIEHRDGSGPISVVRLEDGTERVVDYIRPDQSLDWPAGHKPQSSLDFRASAQLPFRLAEISAVLHHLRRLNAGEGAAIARENRRKDLGGEGVVGKWLEGWKGRIDLEREVTMAGHSFGGATAIQVLRAGATAFPFVRGIALDPWADPIPPAPSAPTSEGGEAGFSPLEQALSTTTARSNPAPTASPAASGSDGGKVPLDINVPLLVINSESFTLWKPHYKLVADIAQAVGGGAERWLMTLVGSIHTTFSDLPYLLSSLPLASRLLSRRTGARVPAPLGTARVVAACGEFLALPGAGDGAVLGLEVRSGDERGAREGEGEEDDEGRKRVMEGEVGSFRMHVRGAGAKKKEEGE</sequence>
<comment type="caution">
    <text evidence="7">The sequence shown here is derived from an EMBL/GenBank/DDBJ whole genome shotgun (WGS) entry which is preliminary data.</text>
</comment>
<dbReference type="EMBL" id="BQKY01000009">
    <property type="protein sequence ID" value="GJN91520.1"/>
    <property type="molecule type" value="Genomic_DNA"/>
</dbReference>
<organism evidence="7 8">
    <name type="scientific">Rhodotorula paludigena</name>
    <dbReference type="NCBI Taxonomy" id="86838"/>
    <lineage>
        <taxon>Eukaryota</taxon>
        <taxon>Fungi</taxon>
        <taxon>Dikarya</taxon>
        <taxon>Basidiomycota</taxon>
        <taxon>Pucciniomycotina</taxon>
        <taxon>Microbotryomycetes</taxon>
        <taxon>Sporidiobolales</taxon>
        <taxon>Sporidiobolaceae</taxon>
        <taxon>Rhodotorula</taxon>
    </lineage>
</organism>
<evidence type="ECO:0000256" key="6">
    <source>
        <dbReference type="SAM" id="MobiDB-lite"/>
    </source>
</evidence>
<feature type="active site" description="Charge relay system" evidence="5">
    <location>
        <position position="296"/>
    </location>
</feature>
<protein>
    <recommendedName>
        <fullName evidence="4">Putative phospholipase</fullName>
        <ecNumber evidence="4">3.1.1.47</ecNumber>
    </recommendedName>
</protein>
<evidence type="ECO:0000313" key="8">
    <source>
        <dbReference type="Proteomes" id="UP001342314"/>
    </source>
</evidence>
<evidence type="ECO:0000256" key="1">
    <source>
        <dbReference type="ARBA" id="ARBA00022801"/>
    </source>
</evidence>
<gene>
    <name evidence="7" type="ORF">Rhopal_004543-T1</name>
</gene>
<evidence type="ECO:0000313" key="7">
    <source>
        <dbReference type="EMBL" id="GJN91520.1"/>
    </source>
</evidence>
<feature type="region of interest" description="Disordered" evidence="6">
    <location>
        <begin position="352"/>
        <end position="372"/>
    </location>
</feature>
<name>A0AAV5GG34_9BASI</name>
<dbReference type="Proteomes" id="UP001342314">
    <property type="component" value="Unassembled WGS sequence"/>
</dbReference>
<dbReference type="InterPro" id="IPR016715">
    <property type="entry name" value="PAF_acetylhydro_eukaryote"/>
</dbReference>
<evidence type="ECO:0000256" key="2">
    <source>
        <dbReference type="ARBA" id="ARBA00022963"/>
    </source>
</evidence>
<dbReference type="EC" id="3.1.1.47" evidence="4"/>
<dbReference type="GO" id="GO:0016042">
    <property type="term" value="P:lipid catabolic process"/>
    <property type="evidence" value="ECO:0007669"/>
    <property type="project" value="UniProtKB-KW"/>
</dbReference>
<feature type="region of interest" description="Disordered" evidence="6">
    <location>
        <begin position="486"/>
        <end position="532"/>
    </location>
</feature>
<dbReference type="SUPFAM" id="SSF53474">
    <property type="entry name" value="alpha/beta-Hydrolases"/>
    <property type="match status" value="1"/>
</dbReference>
<feature type="compositionally biased region" description="Basic and acidic residues" evidence="6">
    <location>
        <begin position="486"/>
        <end position="496"/>
    </location>
</feature>
<accession>A0AAV5GG34</accession>
<dbReference type="AlphaFoldDB" id="A0AAV5GG34"/>
<feature type="active site" description="Charge relay system" evidence="5">
    <location>
        <position position="425"/>
    </location>
</feature>
<dbReference type="PANTHER" id="PTHR10272">
    <property type="entry name" value="PLATELET-ACTIVATING FACTOR ACETYLHYDROLASE"/>
    <property type="match status" value="1"/>
</dbReference>
<comment type="catalytic activity">
    <reaction evidence="4">
        <text>a 1-O-alkyl-2-acetyl-sn-glycero-3-phosphocholine + H2O = a 1-O-alkyl-sn-glycero-3-phosphocholine + acetate + H(+)</text>
        <dbReference type="Rhea" id="RHEA:17777"/>
        <dbReference type="ChEBI" id="CHEBI:15377"/>
        <dbReference type="ChEBI" id="CHEBI:15378"/>
        <dbReference type="ChEBI" id="CHEBI:30089"/>
        <dbReference type="ChEBI" id="CHEBI:30909"/>
        <dbReference type="ChEBI" id="CHEBI:36707"/>
        <dbReference type="EC" id="3.1.1.47"/>
    </reaction>
</comment>